<proteinExistence type="predicted"/>
<keyword evidence="2" id="KW-1185">Reference proteome</keyword>
<evidence type="ECO:0000313" key="2">
    <source>
        <dbReference type="Proteomes" id="UP000827092"/>
    </source>
</evidence>
<gene>
    <name evidence="1" type="ORF">JTE90_022251</name>
</gene>
<comment type="caution">
    <text evidence="1">The sequence shown here is derived from an EMBL/GenBank/DDBJ whole genome shotgun (WGS) entry which is preliminary data.</text>
</comment>
<dbReference type="AlphaFoldDB" id="A0AAV6VVE4"/>
<dbReference type="EMBL" id="JAFNEN010000014">
    <property type="protein sequence ID" value="KAG8200629.1"/>
    <property type="molecule type" value="Genomic_DNA"/>
</dbReference>
<protein>
    <submittedName>
        <fullName evidence="1">Uncharacterized protein</fullName>
    </submittedName>
</protein>
<sequence length="74" mass="8337">MQDKHQTPVLFDNFLPTPQLALSFHSRIDTQFHHQKNSNVIISIPSVWNKPSLTSVVDSAKKSSTTLAALHTQR</sequence>
<dbReference type="Proteomes" id="UP000827092">
    <property type="component" value="Unassembled WGS sequence"/>
</dbReference>
<organism evidence="1 2">
    <name type="scientific">Oedothorax gibbosus</name>
    <dbReference type="NCBI Taxonomy" id="931172"/>
    <lineage>
        <taxon>Eukaryota</taxon>
        <taxon>Metazoa</taxon>
        <taxon>Ecdysozoa</taxon>
        <taxon>Arthropoda</taxon>
        <taxon>Chelicerata</taxon>
        <taxon>Arachnida</taxon>
        <taxon>Araneae</taxon>
        <taxon>Araneomorphae</taxon>
        <taxon>Entelegynae</taxon>
        <taxon>Araneoidea</taxon>
        <taxon>Linyphiidae</taxon>
        <taxon>Erigoninae</taxon>
        <taxon>Oedothorax</taxon>
    </lineage>
</organism>
<name>A0AAV6VVE4_9ARAC</name>
<evidence type="ECO:0000313" key="1">
    <source>
        <dbReference type="EMBL" id="KAG8200629.1"/>
    </source>
</evidence>
<reference evidence="1 2" key="1">
    <citation type="journal article" date="2022" name="Nat. Ecol. Evol.">
        <title>A masculinizing supergene underlies an exaggerated male reproductive morph in a spider.</title>
        <authorList>
            <person name="Hendrickx F."/>
            <person name="De Corte Z."/>
            <person name="Sonet G."/>
            <person name="Van Belleghem S.M."/>
            <person name="Kostlbacher S."/>
            <person name="Vangestel C."/>
        </authorList>
    </citation>
    <scope>NUCLEOTIDE SEQUENCE [LARGE SCALE GENOMIC DNA]</scope>
    <source>
        <strain evidence="1">W744_W776</strain>
    </source>
</reference>
<accession>A0AAV6VVE4</accession>